<accession>A0ABQ8FQ86</accession>
<dbReference type="PANTHER" id="PTHR24305:SF210">
    <property type="entry name" value="CYTOCHROME P450 MONOOXYGENASE ASQL-RELATED"/>
    <property type="match status" value="1"/>
</dbReference>
<sequence>MDSPSPETAQAIRAVQPAMFASALLITAALYVLYHVGIGVYNLCFHPLAQYPGPLLCRASSLWYARSLSRGRIAQDTLALHDRYGPVVRIAPDELSYINPENWKEIYALKPGKGELIKDPRYHDTVKPTPTILTGDWDEHSKYRKMLSPTFSERTLKEQEYILHKYVDLFIERLHKVSDQGKKPVDMTAWWNYLTFDIIGFLAYGESFNCLTESRLHDWIEALLDIAVLMSLGQAARHFPAPFDKIYKKLIIPASVRRNAQLHRDLTEEKLRRRLEKEPGHQDVIKRMVASYKTGEVPYPVLKEHAGILTIGGSETTATLLAGATFYLATNPAVFRKLADEVRARFDRGEDITVAGTHECPYLVACVEEALRIYPPSPANHTRITPPEGIVLDGRYVPGGFAVGMPMYACFRSAANFRNPAAFAPERWLPAAQADGAEYADDRRNALQPFSVGPRNCLGRALAYQEMRCALAKLVWHFDLELRPESKDWTDQKNYTFWVKPELWVKLTPARKN</sequence>
<name>A0ABQ8FQ86_9PEZI</name>
<dbReference type="InterPro" id="IPR036396">
    <property type="entry name" value="Cyt_P450_sf"/>
</dbReference>
<keyword evidence="9" id="KW-1185">Reference proteome</keyword>
<organism evidence="8 9">
    <name type="scientific">Macrophomina phaseolina</name>
    <dbReference type="NCBI Taxonomy" id="35725"/>
    <lineage>
        <taxon>Eukaryota</taxon>
        <taxon>Fungi</taxon>
        <taxon>Dikarya</taxon>
        <taxon>Ascomycota</taxon>
        <taxon>Pezizomycotina</taxon>
        <taxon>Dothideomycetes</taxon>
        <taxon>Dothideomycetes incertae sedis</taxon>
        <taxon>Botryosphaeriales</taxon>
        <taxon>Botryosphaeriaceae</taxon>
        <taxon>Macrophomina</taxon>
    </lineage>
</organism>
<evidence type="ECO:0000256" key="5">
    <source>
        <dbReference type="ARBA" id="ARBA00023004"/>
    </source>
</evidence>
<proteinExistence type="inferred from homology"/>
<dbReference type="EMBL" id="JAGTJR010000096">
    <property type="protein sequence ID" value="KAH7010967.1"/>
    <property type="molecule type" value="Genomic_DNA"/>
</dbReference>
<protein>
    <submittedName>
        <fullName evidence="8">Cytochrome protein</fullName>
    </submittedName>
</protein>
<evidence type="ECO:0000256" key="1">
    <source>
        <dbReference type="ARBA" id="ARBA00001971"/>
    </source>
</evidence>
<dbReference type="PROSITE" id="PS00086">
    <property type="entry name" value="CYTOCHROME_P450"/>
    <property type="match status" value="1"/>
</dbReference>
<evidence type="ECO:0000256" key="2">
    <source>
        <dbReference type="ARBA" id="ARBA00010617"/>
    </source>
</evidence>
<keyword evidence="7" id="KW-0812">Transmembrane</keyword>
<evidence type="ECO:0000256" key="3">
    <source>
        <dbReference type="ARBA" id="ARBA00022617"/>
    </source>
</evidence>
<evidence type="ECO:0000256" key="4">
    <source>
        <dbReference type="ARBA" id="ARBA00022723"/>
    </source>
</evidence>
<evidence type="ECO:0000256" key="6">
    <source>
        <dbReference type="RuleBase" id="RU000461"/>
    </source>
</evidence>
<dbReference type="Pfam" id="PF00067">
    <property type="entry name" value="p450"/>
    <property type="match status" value="1"/>
</dbReference>
<keyword evidence="6" id="KW-0560">Oxidoreductase</keyword>
<dbReference type="PANTHER" id="PTHR24305">
    <property type="entry name" value="CYTOCHROME P450"/>
    <property type="match status" value="1"/>
</dbReference>
<comment type="caution">
    <text evidence="8">The sequence shown here is derived from an EMBL/GenBank/DDBJ whole genome shotgun (WGS) entry which is preliminary data.</text>
</comment>
<dbReference type="InterPro" id="IPR017972">
    <property type="entry name" value="Cyt_P450_CS"/>
</dbReference>
<dbReference type="CDD" id="cd11058">
    <property type="entry name" value="CYP60B-like"/>
    <property type="match status" value="1"/>
</dbReference>
<keyword evidence="4 6" id="KW-0479">Metal-binding</keyword>
<keyword evidence="7" id="KW-0472">Membrane</keyword>
<dbReference type="PRINTS" id="PR00463">
    <property type="entry name" value="EP450I"/>
</dbReference>
<dbReference type="Gene3D" id="1.10.630.10">
    <property type="entry name" value="Cytochrome P450"/>
    <property type="match status" value="1"/>
</dbReference>
<dbReference type="InterPro" id="IPR050121">
    <property type="entry name" value="Cytochrome_P450_monoxygenase"/>
</dbReference>
<dbReference type="SUPFAM" id="SSF48264">
    <property type="entry name" value="Cytochrome P450"/>
    <property type="match status" value="1"/>
</dbReference>
<comment type="cofactor">
    <cofactor evidence="1">
        <name>heme</name>
        <dbReference type="ChEBI" id="CHEBI:30413"/>
    </cofactor>
</comment>
<dbReference type="PRINTS" id="PR00385">
    <property type="entry name" value="P450"/>
</dbReference>
<reference evidence="8 9" key="1">
    <citation type="journal article" date="2021" name="Nat. Commun.">
        <title>Genetic determinants of endophytism in the Arabidopsis root mycobiome.</title>
        <authorList>
            <person name="Mesny F."/>
            <person name="Miyauchi S."/>
            <person name="Thiergart T."/>
            <person name="Pickel B."/>
            <person name="Atanasova L."/>
            <person name="Karlsson M."/>
            <person name="Huettel B."/>
            <person name="Barry K.W."/>
            <person name="Haridas S."/>
            <person name="Chen C."/>
            <person name="Bauer D."/>
            <person name="Andreopoulos W."/>
            <person name="Pangilinan J."/>
            <person name="LaButti K."/>
            <person name="Riley R."/>
            <person name="Lipzen A."/>
            <person name="Clum A."/>
            <person name="Drula E."/>
            <person name="Henrissat B."/>
            <person name="Kohler A."/>
            <person name="Grigoriev I.V."/>
            <person name="Martin F.M."/>
            <person name="Hacquard S."/>
        </authorList>
    </citation>
    <scope>NUCLEOTIDE SEQUENCE [LARGE SCALE GENOMIC DNA]</scope>
    <source>
        <strain evidence="8 9">MPI-SDFR-AT-0080</strain>
    </source>
</reference>
<evidence type="ECO:0000256" key="7">
    <source>
        <dbReference type="SAM" id="Phobius"/>
    </source>
</evidence>
<keyword evidence="5 6" id="KW-0408">Iron</keyword>
<keyword evidence="7" id="KW-1133">Transmembrane helix</keyword>
<gene>
    <name evidence="8" type="ORF">B0J12DRAFT_690994</name>
</gene>
<feature type="transmembrane region" description="Helical" evidence="7">
    <location>
        <begin position="20"/>
        <end position="41"/>
    </location>
</feature>
<keyword evidence="3 6" id="KW-0349">Heme</keyword>
<dbReference type="InterPro" id="IPR001128">
    <property type="entry name" value="Cyt_P450"/>
</dbReference>
<comment type="similarity">
    <text evidence="2 6">Belongs to the cytochrome P450 family.</text>
</comment>
<evidence type="ECO:0000313" key="8">
    <source>
        <dbReference type="EMBL" id="KAH7010967.1"/>
    </source>
</evidence>
<keyword evidence="6" id="KW-0503">Monooxygenase</keyword>
<evidence type="ECO:0000313" key="9">
    <source>
        <dbReference type="Proteomes" id="UP000774617"/>
    </source>
</evidence>
<dbReference type="InterPro" id="IPR002401">
    <property type="entry name" value="Cyt_P450_E_grp-I"/>
</dbReference>
<dbReference type="Proteomes" id="UP000774617">
    <property type="component" value="Unassembled WGS sequence"/>
</dbReference>